<dbReference type="SUPFAM" id="SSF141868">
    <property type="entry name" value="EAL domain-like"/>
    <property type="match status" value="1"/>
</dbReference>
<dbReference type="SMART" id="SM00065">
    <property type="entry name" value="GAF"/>
    <property type="match status" value="1"/>
</dbReference>
<dbReference type="InterPro" id="IPR001633">
    <property type="entry name" value="EAL_dom"/>
</dbReference>
<dbReference type="SMART" id="SM00052">
    <property type="entry name" value="EAL"/>
    <property type="match status" value="1"/>
</dbReference>
<evidence type="ECO:0000259" key="1">
    <source>
        <dbReference type="PROSITE" id="PS50883"/>
    </source>
</evidence>
<dbReference type="Pfam" id="PF00563">
    <property type="entry name" value="EAL"/>
    <property type="match status" value="1"/>
</dbReference>
<protein>
    <submittedName>
        <fullName evidence="3">Bifunctional diguanylate cyclase/phosphodiesterase</fullName>
    </submittedName>
</protein>
<feature type="domain" description="GGDEF" evidence="2">
    <location>
        <begin position="256"/>
        <end position="398"/>
    </location>
</feature>
<dbReference type="PANTHER" id="PTHR33121">
    <property type="entry name" value="CYCLIC DI-GMP PHOSPHODIESTERASE PDEF"/>
    <property type="match status" value="1"/>
</dbReference>
<dbReference type="Proteomes" id="UP000265366">
    <property type="component" value="Unassembled WGS sequence"/>
</dbReference>
<dbReference type="SUPFAM" id="SSF55781">
    <property type="entry name" value="GAF domain-like"/>
    <property type="match status" value="1"/>
</dbReference>
<dbReference type="GO" id="GO:0071111">
    <property type="term" value="F:cyclic-guanylate-specific phosphodiesterase activity"/>
    <property type="evidence" value="ECO:0007669"/>
    <property type="project" value="InterPro"/>
</dbReference>
<dbReference type="InterPro" id="IPR035919">
    <property type="entry name" value="EAL_sf"/>
</dbReference>
<evidence type="ECO:0000259" key="2">
    <source>
        <dbReference type="PROSITE" id="PS50887"/>
    </source>
</evidence>
<dbReference type="CDD" id="cd01948">
    <property type="entry name" value="EAL"/>
    <property type="match status" value="1"/>
</dbReference>
<dbReference type="Gene3D" id="3.30.450.40">
    <property type="match status" value="1"/>
</dbReference>
<accession>A0A3A1P913</accession>
<sequence length="659" mass="72848">MAIVSALYDRFTSAPDDRIQRLERRLKREHKARLDAEAIAEAGLRALYSSQRRLALLQKVTVAANSPGGLRQSFHAALEEICTDLDLVCGIAYTVVNGGETARAIDLWFSAEPSRLFDFIELSRDAEFRLGEGLPGRVLADGQAHVLDETPDDEELPSGSLAFTSGLGSGFAFPITLAGETVAIFEFFCRRYVLLDTDLRDLLQQIGIQLGRVVERERSRQVLVHEARHDALTGLPNRIALLERISAAANARSEDALVKIMVVDLDELKRVNDLMGHSAGDQLIKHAARRLEDCVLSRQRLMTASEGSSCVSRVGGDEFIILLEGRAWIDQAKDLAAQMHQALAQPEGLPAGVSRIKASIGIARLEGAGDLEQLVRNADVAMYAAKERGGAITVEFDDSMRDTFRFRHELEQELREAIRTRQFVLNFQPIVEAADPNVIVGFEALVRWKHPQRGLIHPAEFIPTAESCGLILYLGDWVLEEACSAISRLNARGGRWADRYVAVNVAARQFLSASFSARVGELIMRKGIDPKNLRLEVTEGAAITDARRTREVLEQIRRWGVKTSLDDFGTGYSSLSYLQQLPFDTLKIDKSFVANAGETRSAQIVRTIVELARSLDLSVVAEGIENASQGKRLASLGCDYLQGYHYGHPLTESEAFARL</sequence>
<dbReference type="Gene3D" id="3.30.70.270">
    <property type="match status" value="1"/>
</dbReference>
<dbReference type="InterPro" id="IPR029016">
    <property type="entry name" value="GAF-like_dom_sf"/>
</dbReference>
<dbReference type="OrthoDB" id="9814202at2"/>
<reference evidence="3 4" key="1">
    <citation type="submission" date="2018-08" db="EMBL/GenBank/DDBJ databases">
        <title>Erythrobacter zhengii sp.nov., a bacterium isolated from deep-sea sediment.</title>
        <authorList>
            <person name="Fang C."/>
            <person name="Wu Y.-H."/>
            <person name="Sun C."/>
            <person name="Wang H."/>
            <person name="Cheng H."/>
            <person name="Meng F.-X."/>
            <person name="Wang C.-S."/>
            <person name="Xu X.-W."/>
        </authorList>
    </citation>
    <scope>NUCLEOTIDE SEQUENCE [LARGE SCALE GENOMIC DNA]</scope>
    <source>
        <strain evidence="3 4">CCTCC AB 2015396</strain>
    </source>
</reference>
<dbReference type="InterPro" id="IPR000160">
    <property type="entry name" value="GGDEF_dom"/>
</dbReference>
<dbReference type="PANTHER" id="PTHR33121:SF70">
    <property type="entry name" value="SIGNALING PROTEIN YKOW"/>
    <property type="match status" value="1"/>
</dbReference>
<dbReference type="NCBIfam" id="TIGR00254">
    <property type="entry name" value="GGDEF"/>
    <property type="match status" value="1"/>
</dbReference>
<dbReference type="InterPro" id="IPR029787">
    <property type="entry name" value="Nucleotide_cyclase"/>
</dbReference>
<dbReference type="Pfam" id="PF00990">
    <property type="entry name" value="GGDEF"/>
    <property type="match status" value="1"/>
</dbReference>
<dbReference type="SUPFAM" id="SSF55073">
    <property type="entry name" value="Nucleotide cyclase"/>
    <property type="match status" value="1"/>
</dbReference>
<dbReference type="PROSITE" id="PS50887">
    <property type="entry name" value="GGDEF"/>
    <property type="match status" value="1"/>
</dbReference>
<feature type="domain" description="EAL" evidence="1">
    <location>
        <begin position="407"/>
        <end position="659"/>
    </location>
</feature>
<dbReference type="InterPro" id="IPR043128">
    <property type="entry name" value="Rev_trsase/Diguanyl_cyclase"/>
</dbReference>
<evidence type="ECO:0000313" key="3">
    <source>
        <dbReference type="EMBL" id="RIV90212.1"/>
    </source>
</evidence>
<dbReference type="SMART" id="SM00267">
    <property type="entry name" value="GGDEF"/>
    <property type="match status" value="1"/>
</dbReference>
<evidence type="ECO:0000313" key="4">
    <source>
        <dbReference type="Proteomes" id="UP000265366"/>
    </source>
</evidence>
<organism evidence="3 4">
    <name type="scientific">Aurantiacibacter xanthus</name>
    <dbReference type="NCBI Taxonomy" id="1784712"/>
    <lineage>
        <taxon>Bacteria</taxon>
        <taxon>Pseudomonadati</taxon>
        <taxon>Pseudomonadota</taxon>
        <taxon>Alphaproteobacteria</taxon>
        <taxon>Sphingomonadales</taxon>
        <taxon>Erythrobacteraceae</taxon>
        <taxon>Aurantiacibacter</taxon>
    </lineage>
</organism>
<dbReference type="EMBL" id="QXFM01000047">
    <property type="protein sequence ID" value="RIV90212.1"/>
    <property type="molecule type" value="Genomic_DNA"/>
</dbReference>
<dbReference type="Pfam" id="PF13185">
    <property type="entry name" value="GAF_2"/>
    <property type="match status" value="1"/>
</dbReference>
<comment type="caution">
    <text evidence="3">The sequence shown here is derived from an EMBL/GenBank/DDBJ whole genome shotgun (WGS) entry which is preliminary data.</text>
</comment>
<gene>
    <name evidence="3" type="ORF">D2V17_04660</name>
</gene>
<dbReference type="Gene3D" id="3.20.20.450">
    <property type="entry name" value="EAL domain"/>
    <property type="match status" value="1"/>
</dbReference>
<name>A0A3A1P913_9SPHN</name>
<dbReference type="AlphaFoldDB" id="A0A3A1P913"/>
<dbReference type="InterPro" id="IPR050706">
    <property type="entry name" value="Cyclic-di-GMP_PDE-like"/>
</dbReference>
<dbReference type="InterPro" id="IPR003018">
    <property type="entry name" value="GAF"/>
</dbReference>
<proteinExistence type="predicted"/>
<dbReference type="PROSITE" id="PS50883">
    <property type="entry name" value="EAL"/>
    <property type="match status" value="1"/>
</dbReference>
<dbReference type="CDD" id="cd01949">
    <property type="entry name" value="GGDEF"/>
    <property type="match status" value="1"/>
</dbReference>
<keyword evidence="4" id="KW-1185">Reference proteome</keyword>